<feature type="active site" description="Nucleophile" evidence="5">
    <location>
        <position position="345"/>
    </location>
</feature>
<feature type="binding site" evidence="5">
    <location>
        <position position="275"/>
    </location>
    <ligand>
        <name>S-adenosyl-L-methionine</name>
        <dbReference type="ChEBI" id="CHEBI:59789"/>
    </ligand>
</feature>
<evidence type="ECO:0000313" key="8">
    <source>
        <dbReference type="Proteomes" id="UP000218113"/>
    </source>
</evidence>
<evidence type="ECO:0000256" key="4">
    <source>
        <dbReference type="ARBA" id="ARBA00022884"/>
    </source>
</evidence>
<comment type="caution">
    <text evidence="5">Lacks conserved residue(s) required for the propagation of feature annotation.</text>
</comment>
<keyword evidence="1 5" id="KW-0489">Methyltransferase</keyword>
<dbReference type="InterPro" id="IPR029063">
    <property type="entry name" value="SAM-dependent_MTases_sf"/>
</dbReference>
<reference evidence="8" key="1">
    <citation type="submission" date="2017-08" db="EMBL/GenBank/DDBJ databases">
        <title>A dynamic microbial community with high functional redundancy inhabits the cold, oxic subseafloor aquifer.</title>
        <authorList>
            <person name="Tully B.J."/>
            <person name="Wheat C.G."/>
            <person name="Glazer B.T."/>
            <person name="Huber J.A."/>
        </authorList>
    </citation>
    <scope>NUCLEOTIDE SEQUENCE [LARGE SCALE GENOMIC DNA]</scope>
</reference>
<dbReference type="PANTHER" id="PTHR22807">
    <property type="entry name" value="NOP2 YEAST -RELATED NOL1/NOP2/FMU SUN DOMAIN-CONTAINING"/>
    <property type="match status" value="1"/>
</dbReference>
<evidence type="ECO:0000256" key="1">
    <source>
        <dbReference type="ARBA" id="ARBA00022603"/>
    </source>
</evidence>
<evidence type="ECO:0000313" key="7">
    <source>
        <dbReference type="EMBL" id="PCI29886.1"/>
    </source>
</evidence>
<keyword evidence="2 5" id="KW-0808">Transferase</keyword>
<dbReference type="GO" id="GO:0003723">
    <property type="term" value="F:RNA binding"/>
    <property type="evidence" value="ECO:0007669"/>
    <property type="project" value="UniProtKB-UniRule"/>
</dbReference>
<evidence type="ECO:0000256" key="5">
    <source>
        <dbReference type="PROSITE-ProRule" id="PRU01023"/>
    </source>
</evidence>
<dbReference type="GO" id="GO:0005829">
    <property type="term" value="C:cytosol"/>
    <property type="evidence" value="ECO:0007669"/>
    <property type="project" value="TreeGrafter"/>
</dbReference>
<dbReference type="GO" id="GO:0070475">
    <property type="term" value="P:rRNA base methylation"/>
    <property type="evidence" value="ECO:0007669"/>
    <property type="project" value="TreeGrafter"/>
</dbReference>
<proteinExistence type="inferred from homology"/>
<feature type="binding site" evidence="5">
    <location>
        <position position="248"/>
    </location>
    <ligand>
        <name>S-adenosyl-L-methionine</name>
        <dbReference type="ChEBI" id="CHEBI:59789"/>
    </ligand>
</feature>
<name>A0A2A4T8C6_9DELT</name>
<accession>A0A2A4T8C6</accession>
<evidence type="ECO:0000256" key="2">
    <source>
        <dbReference type="ARBA" id="ARBA00022679"/>
    </source>
</evidence>
<comment type="similarity">
    <text evidence="5">Belongs to the class I-like SAM-binding methyltransferase superfamily. RsmB/NOP family.</text>
</comment>
<feature type="binding site" evidence="5">
    <location>
        <position position="292"/>
    </location>
    <ligand>
        <name>S-adenosyl-L-methionine</name>
        <dbReference type="ChEBI" id="CHEBI:59789"/>
    </ligand>
</feature>
<dbReference type="PROSITE" id="PS51686">
    <property type="entry name" value="SAM_MT_RSMB_NOP"/>
    <property type="match status" value="1"/>
</dbReference>
<organism evidence="7 8">
    <name type="scientific">SAR324 cluster bacterium</name>
    <dbReference type="NCBI Taxonomy" id="2024889"/>
    <lineage>
        <taxon>Bacteria</taxon>
        <taxon>Deltaproteobacteria</taxon>
        <taxon>SAR324 cluster</taxon>
    </lineage>
</organism>
<dbReference type="EMBL" id="NVSR01000009">
    <property type="protein sequence ID" value="PCI29886.1"/>
    <property type="molecule type" value="Genomic_DNA"/>
</dbReference>
<dbReference type="Pfam" id="PF01189">
    <property type="entry name" value="Methyltr_RsmB-F"/>
    <property type="match status" value="1"/>
</dbReference>
<dbReference type="Proteomes" id="UP000218113">
    <property type="component" value="Unassembled WGS sequence"/>
</dbReference>
<sequence length="404" mass="46045">MQVFQEIHSCFLQQRPVDQHLSRFFRRNSQFGSRDRRWISATIFGYYRWYGWLKQLSEQQLKLALLLGYLLDGNEVNELTLHWGKQLGFEADWFLRFESHSSLDLEKKSKIVAEFIQDSTVDSLNPNFIPKLDLQLITSLQTRPHLWIRLLDAQNQSFPKFLDKKGINYSAHPTLKNALAVHAPVNLHESMDFKKGKLEVQDLSSQIIGLICKPQPGENWWDVCSGSGGKALHLAALMNGTGKIYATDIRHQALKECAKRMKRAAWKNITPQVWDGQKLPEALPALDGILVDAPCSCSGTWRRSPDIRWSLSKEKVLEFAELQFNILKQVAPVLPAGKTLVYATCSILPEENEQVIARFLKEFPEYCLLPMTHPLTGDITTEGLYLLPPEVDGNGMFVAALTKR</sequence>
<feature type="domain" description="SAM-dependent MTase RsmB/NOP-type" evidence="6">
    <location>
        <begin position="134"/>
        <end position="404"/>
    </location>
</feature>
<dbReference type="InterPro" id="IPR023267">
    <property type="entry name" value="RCMT"/>
</dbReference>
<protein>
    <recommendedName>
        <fullName evidence="6">SAM-dependent MTase RsmB/NOP-type domain-containing protein</fullName>
    </recommendedName>
</protein>
<evidence type="ECO:0000259" key="6">
    <source>
        <dbReference type="PROSITE" id="PS51686"/>
    </source>
</evidence>
<dbReference type="CDD" id="cd02440">
    <property type="entry name" value="AdoMet_MTases"/>
    <property type="match status" value="1"/>
</dbReference>
<comment type="caution">
    <text evidence="7">The sequence shown here is derived from an EMBL/GenBank/DDBJ whole genome shotgun (WGS) entry which is preliminary data.</text>
</comment>
<gene>
    <name evidence="7" type="ORF">COB67_02965</name>
</gene>
<dbReference type="InterPro" id="IPR049560">
    <property type="entry name" value="MeTrfase_RsmB-F_NOP2_cat"/>
</dbReference>
<keyword evidence="3 5" id="KW-0949">S-adenosyl-L-methionine</keyword>
<evidence type="ECO:0000256" key="3">
    <source>
        <dbReference type="ARBA" id="ARBA00022691"/>
    </source>
</evidence>
<dbReference type="GO" id="GO:0009383">
    <property type="term" value="F:rRNA (cytosine-C5-)-methyltransferase activity"/>
    <property type="evidence" value="ECO:0007669"/>
    <property type="project" value="TreeGrafter"/>
</dbReference>
<dbReference type="Gene3D" id="3.40.50.150">
    <property type="entry name" value="Vaccinia Virus protein VP39"/>
    <property type="match status" value="1"/>
</dbReference>
<dbReference type="PANTHER" id="PTHR22807:SF61">
    <property type="entry name" value="NOL1_NOP2_SUN FAMILY PROTEIN _ ANTITERMINATION NUSB DOMAIN-CONTAINING PROTEIN"/>
    <property type="match status" value="1"/>
</dbReference>
<dbReference type="AlphaFoldDB" id="A0A2A4T8C6"/>
<dbReference type="InterPro" id="IPR001678">
    <property type="entry name" value="MeTrfase_RsmB-F_NOP2_dom"/>
</dbReference>
<keyword evidence="4 5" id="KW-0694">RNA-binding</keyword>
<dbReference type="SUPFAM" id="SSF53335">
    <property type="entry name" value="S-adenosyl-L-methionine-dependent methyltransferases"/>
    <property type="match status" value="1"/>
</dbReference>
<dbReference type="PRINTS" id="PR02008">
    <property type="entry name" value="RCMTFAMILY"/>
</dbReference>